<dbReference type="Proteomes" id="UP000887565">
    <property type="component" value="Unplaced"/>
</dbReference>
<proteinExistence type="predicted"/>
<dbReference type="AlphaFoldDB" id="A0A915JZG5"/>
<accession>A0A915JZG5</accession>
<keyword evidence="1" id="KW-1185">Reference proteome</keyword>
<name>A0A915JZG5_ROMCU</name>
<dbReference type="WBParaSite" id="nRc.2.0.1.t31444-RA">
    <property type="protein sequence ID" value="nRc.2.0.1.t31444-RA"/>
    <property type="gene ID" value="nRc.2.0.1.g31444"/>
</dbReference>
<evidence type="ECO:0000313" key="1">
    <source>
        <dbReference type="Proteomes" id="UP000887565"/>
    </source>
</evidence>
<sequence>MYIDSEQLLICVRHQANIELQLFQAIDQLRREILRQKPPRAFGVFQHIKWMRQELEGQIFKTIEASRNA</sequence>
<protein>
    <submittedName>
        <fullName evidence="2">Uncharacterized protein</fullName>
    </submittedName>
</protein>
<reference evidence="2" key="1">
    <citation type="submission" date="2022-11" db="UniProtKB">
        <authorList>
            <consortium name="WormBaseParasite"/>
        </authorList>
    </citation>
    <scope>IDENTIFICATION</scope>
</reference>
<evidence type="ECO:0000313" key="2">
    <source>
        <dbReference type="WBParaSite" id="nRc.2.0.1.t31444-RA"/>
    </source>
</evidence>
<organism evidence="1 2">
    <name type="scientific">Romanomermis culicivorax</name>
    <name type="common">Nematode worm</name>
    <dbReference type="NCBI Taxonomy" id="13658"/>
    <lineage>
        <taxon>Eukaryota</taxon>
        <taxon>Metazoa</taxon>
        <taxon>Ecdysozoa</taxon>
        <taxon>Nematoda</taxon>
        <taxon>Enoplea</taxon>
        <taxon>Dorylaimia</taxon>
        <taxon>Mermithida</taxon>
        <taxon>Mermithoidea</taxon>
        <taxon>Mermithidae</taxon>
        <taxon>Romanomermis</taxon>
    </lineage>
</organism>